<organism evidence="1 2">
    <name type="scientific">Dioscorea alata</name>
    <name type="common">Purple yam</name>
    <dbReference type="NCBI Taxonomy" id="55571"/>
    <lineage>
        <taxon>Eukaryota</taxon>
        <taxon>Viridiplantae</taxon>
        <taxon>Streptophyta</taxon>
        <taxon>Embryophyta</taxon>
        <taxon>Tracheophyta</taxon>
        <taxon>Spermatophyta</taxon>
        <taxon>Magnoliopsida</taxon>
        <taxon>Liliopsida</taxon>
        <taxon>Dioscoreales</taxon>
        <taxon>Dioscoreaceae</taxon>
        <taxon>Dioscorea</taxon>
    </lineage>
</organism>
<protein>
    <submittedName>
        <fullName evidence="1">Glycolipid transfer protein</fullName>
    </submittedName>
</protein>
<reference evidence="2" key="1">
    <citation type="journal article" date="2022" name="Nat. Commun.">
        <title>Chromosome evolution and the genetic basis of agronomically important traits in greater yam.</title>
        <authorList>
            <person name="Bredeson J.V."/>
            <person name="Lyons J.B."/>
            <person name="Oniyinde I.O."/>
            <person name="Okereke N.R."/>
            <person name="Kolade O."/>
            <person name="Nnabue I."/>
            <person name="Nwadili C.O."/>
            <person name="Hribova E."/>
            <person name="Parker M."/>
            <person name="Nwogha J."/>
            <person name="Shu S."/>
            <person name="Carlson J."/>
            <person name="Kariba R."/>
            <person name="Muthemba S."/>
            <person name="Knop K."/>
            <person name="Barton G.J."/>
            <person name="Sherwood A.V."/>
            <person name="Lopez-Montes A."/>
            <person name="Asiedu R."/>
            <person name="Jamnadass R."/>
            <person name="Muchugi A."/>
            <person name="Goodstein D."/>
            <person name="Egesi C.N."/>
            <person name="Featherston J."/>
            <person name="Asfaw A."/>
            <person name="Simpson G.G."/>
            <person name="Dolezel J."/>
            <person name="Hendre P.S."/>
            <person name="Van Deynze A."/>
            <person name="Kumar P.L."/>
            <person name="Obidiegwu J.E."/>
            <person name="Bhattacharjee R."/>
            <person name="Rokhsar D.S."/>
        </authorList>
    </citation>
    <scope>NUCLEOTIDE SEQUENCE [LARGE SCALE GENOMIC DNA]</scope>
    <source>
        <strain evidence="2">cv. TDa95/00328</strain>
    </source>
</reference>
<comment type="caution">
    <text evidence="1">The sequence shown here is derived from an EMBL/GenBank/DDBJ whole genome shotgun (WGS) entry which is preliminary data.</text>
</comment>
<sequence>MEHVKSDGGEILTRRFLDVCKHVLPVLDKFGAALALIKSDIERNILRLDAKYNSDPSKFDLLYNIVKAEVETGTAEASSSCSNALLWLTRALDFIVELFHNLLEHPDWTMTQACTDSYGKTLKKWHGWIANTAFMMTMKLAPDRKKFLEVIGGLDDPNADMEKFCATFGSLLRQNHKFLDSIGLDDLKIF</sequence>
<dbReference type="Proteomes" id="UP000827976">
    <property type="component" value="Chromosome 13"/>
</dbReference>
<evidence type="ECO:0000313" key="2">
    <source>
        <dbReference type="Proteomes" id="UP000827976"/>
    </source>
</evidence>
<accession>A0ACB7UY60</accession>
<name>A0ACB7UY60_DIOAL</name>
<keyword evidence="2" id="KW-1185">Reference proteome</keyword>
<dbReference type="EMBL" id="CM037023">
    <property type="protein sequence ID" value="KAH7665844.1"/>
    <property type="molecule type" value="Genomic_DNA"/>
</dbReference>
<evidence type="ECO:0000313" key="1">
    <source>
        <dbReference type="EMBL" id="KAH7665844.1"/>
    </source>
</evidence>
<gene>
    <name evidence="1" type="ORF">IHE45_13G059100</name>
</gene>
<proteinExistence type="predicted"/>